<dbReference type="EMBL" id="JAACJO010000007">
    <property type="protein sequence ID" value="KAF5356324.1"/>
    <property type="molecule type" value="Genomic_DNA"/>
</dbReference>
<evidence type="ECO:0000313" key="2">
    <source>
        <dbReference type="EMBL" id="KAF5356324.1"/>
    </source>
</evidence>
<proteinExistence type="predicted"/>
<name>A0A8H5G0Z5_9AGAR</name>
<dbReference type="OrthoDB" id="3011820at2759"/>
<gene>
    <name evidence="2" type="ORF">D9756_003671</name>
</gene>
<organism evidence="2 3">
    <name type="scientific">Leucocoprinus leucothites</name>
    <dbReference type="NCBI Taxonomy" id="201217"/>
    <lineage>
        <taxon>Eukaryota</taxon>
        <taxon>Fungi</taxon>
        <taxon>Dikarya</taxon>
        <taxon>Basidiomycota</taxon>
        <taxon>Agaricomycotina</taxon>
        <taxon>Agaricomycetes</taxon>
        <taxon>Agaricomycetidae</taxon>
        <taxon>Agaricales</taxon>
        <taxon>Agaricineae</taxon>
        <taxon>Agaricaceae</taxon>
        <taxon>Leucocoprinus</taxon>
    </lineage>
</organism>
<sequence length="108" mass="12338">MVHDSYWTHALNIDAVSKVMWDTFISLHKSNVLGELCSKYLRQYHNFKVPLMSLNNISLTKKLYEARSRIYTTPEQASPLALLKDLIAVNKNVSTIDKSQTVKDARAV</sequence>
<dbReference type="Pfam" id="PF00940">
    <property type="entry name" value="RNA_pol"/>
    <property type="match status" value="1"/>
</dbReference>
<evidence type="ECO:0000313" key="3">
    <source>
        <dbReference type="Proteomes" id="UP000559027"/>
    </source>
</evidence>
<evidence type="ECO:0000259" key="1">
    <source>
        <dbReference type="Pfam" id="PF00940"/>
    </source>
</evidence>
<keyword evidence="3" id="KW-1185">Reference proteome</keyword>
<dbReference type="SUPFAM" id="SSF56672">
    <property type="entry name" value="DNA/RNA polymerases"/>
    <property type="match status" value="1"/>
</dbReference>
<dbReference type="InterPro" id="IPR043502">
    <property type="entry name" value="DNA/RNA_pol_sf"/>
</dbReference>
<reference evidence="2 3" key="1">
    <citation type="journal article" date="2020" name="ISME J.">
        <title>Uncovering the hidden diversity of litter-decomposition mechanisms in mushroom-forming fungi.</title>
        <authorList>
            <person name="Floudas D."/>
            <person name="Bentzer J."/>
            <person name="Ahren D."/>
            <person name="Johansson T."/>
            <person name="Persson P."/>
            <person name="Tunlid A."/>
        </authorList>
    </citation>
    <scope>NUCLEOTIDE SEQUENCE [LARGE SCALE GENOMIC DNA]</scope>
    <source>
        <strain evidence="2 3">CBS 146.42</strain>
    </source>
</reference>
<comment type="caution">
    <text evidence="2">The sequence shown here is derived from an EMBL/GenBank/DDBJ whole genome shotgun (WGS) entry which is preliminary data.</text>
</comment>
<protein>
    <recommendedName>
        <fullName evidence="1">DNA-directed RNA polymerase C-terminal domain-containing protein</fullName>
    </recommendedName>
</protein>
<dbReference type="InterPro" id="IPR046950">
    <property type="entry name" value="DNA-dir_Rpol_C_phage-type"/>
</dbReference>
<dbReference type="Gene3D" id="3.30.70.370">
    <property type="match status" value="1"/>
</dbReference>
<accession>A0A8H5G0Z5</accession>
<dbReference type="AlphaFoldDB" id="A0A8H5G0Z5"/>
<feature type="domain" description="DNA-directed RNA polymerase C-terminal" evidence="1">
    <location>
        <begin position="1"/>
        <end position="77"/>
    </location>
</feature>
<dbReference type="Proteomes" id="UP000559027">
    <property type="component" value="Unassembled WGS sequence"/>
</dbReference>